<comment type="caution">
    <text evidence="2">The sequence shown here is derived from an EMBL/GenBank/DDBJ whole genome shotgun (WGS) entry which is preliminary data.</text>
</comment>
<keyword evidence="3" id="KW-1185">Reference proteome</keyword>
<feature type="region of interest" description="Disordered" evidence="1">
    <location>
        <begin position="1"/>
        <end position="48"/>
    </location>
</feature>
<dbReference type="AlphaFoldDB" id="A0AAN8ZF97"/>
<proteinExistence type="predicted"/>
<reference evidence="2 3" key="1">
    <citation type="submission" date="2023-12" db="EMBL/GenBank/DDBJ databases">
        <title>A high-quality genome assembly for Dillenia turbinata (Dilleniales).</title>
        <authorList>
            <person name="Chanderbali A."/>
        </authorList>
    </citation>
    <scope>NUCLEOTIDE SEQUENCE [LARGE SCALE GENOMIC DNA]</scope>
    <source>
        <strain evidence="2">LSX21</strain>
        <tissue evidence="2">Leaf</tissue>
    </source>
</reference>
<feature type="compositionally biased region" description="Low complexity" evidence="1">
    <location>
        <begin position="62"/>
        <end position="81"/>
    </location>
</feature>
<gene>
    <name evidence="2" type="ORF">RJ641_003491</name>
</gene>
<organism evidence="2 3">
    <name type="scientific">Dillenia turbinata</name>
    <dbReference type="NCBI Taxonomy" id="194707"/>
    <lineage>
        <taxon>Eukaryota</taxon>
        <taxon>Viridiplantae</taxon>
        <taxon>Streptophyta</taxon>
        <taxon>Embryophyta</taxon>
        <taxon>Tracheophyta</taxon>
        <taxon>Spermatophyta</taxon>
        <taxon>Magnoliopsida</taxon>
        <taxon>eudicotyledons</taxon>
        <taxon>Gunneridae</taxon>
        <taxon>Pentapetalae</taxon>
        <taxon>Dilleniales</taxon>
        <taxon>Dilleniaceae</taxon>
        <taxon>Dillenia</taxon>
    </lineage>
</organism>
<evidence type="ECO:0000256" key="1">
    <source>
        <dbReference type="SAM" id="MobiDB-lite"/>
    </source>
</evidence>
<sequence>MGALTPPQDASSSLPAGSSEKQSGSEKQQQGQHYPYQPMPPPQGQYPLQFYPLSSMVPCCNSAAASSSTSGPSESTTSATTLAMVVDNAHRDGSFS</sequence>
<feature type="compositionally biased region" description="Low complexity" evidence="1">
    <location>
        <begin position="17"/>
        <end position="36"/>
    </location>
</feature>
<dbReference type="EMBL" id="JBAMMX010000011">
    <property type="protein sequence ID" value="KAK6931698.1"/>
    <property type="molecule type" value="Genomic_DNA"/>
</dbReference>
<accession>A0AAN8ZF97</accession>
<feature type="region of interest" description="Disordered" evidence="1">
    <location>
        <begin position="61"/>
        <end position="96"/>
    </location>
</feature>
<evidence type="ECO:0000313" key="2">
    <source>
        <dbReference type="EMBL" id="KAK6931698.1"/>
    </source>
</evidence>
<evidence type="ECO:0000313" key="3">
    <source>
        <dbReference type="Proteomes" id="UP001370490"/>
    </source>
</evidence>
<protein>
    <submittedName>
        <fullName evidence="2">Uncharacterized protein</fullName>
    </submittedName>
</protein>
<name>A0AAN8ZF97_9MAGN</name>
<dbReference type="Proteomes" id="UP001370490">
    <property type="component" value="Unassembled WGS sequence"/>
</dbReference>